<evidence type="ECO:0000256" key="3">
    <source>
        <dbReference type="ARBA" id="ARBA00023163"/>
    </source>
</evidence>
<evidence type="ECO:0000256" key="4">
    <source>
        <dbReference type="PROSITE-ProRule" id="PRU00335"/>
    </source>
</evidence>
<reference evidence="6 7" key="1">
    <citation type="journal article" date="2012" name="Stand. Genomic Sci.">
        <title>Genome sequence of the halotolerant bacterium Corynebacterium halotolerans type strain YIM 70093(T) (= DSM 44683(T)).</title>
        <authorList>
            <person name="Ruckert C."/>
            <person name="Albersmeier A."/>
            <person name="Al-Dilaimi A."/>
            <person name="Niehaus K."/>
            <person name="Szczepanowski R."/>
            <person name="Kalinowski J."/>
        </authorList>
    </citation>
    <scope>NUCLEOTIDE SEQUENCE [LARGE SCALE GENOMIC DNA]</scope>
    <source>
        <strain evidence="6">YIM 70093</strain>
    </source>
</reference>
<dbReference type="RefSeq" id="WP_015400427.1">
    <property type="nucleotide sequence ID" value="NC_020302.1"/>
</dbReference>
<keyword evidence="2 4" id="KW-0238">DNA-binding</keyword>
<gene>
    <name evidence="6" type="ORF">A605_05010</name>
</gene>
<dbReference type="OrthoDB" id="3787664at2"/>
<dbReference type="AlphaFoldDB" id="M1NKV2"/>
<dbReference type="PANTHER" id="PTHR30055">
    <property type="entry name" value="HTH-TYPE TRANSCRIPTIONAL REGULATOR RUTR"/>
    <property type="match status" value="1"/>
</dbReference>
<evidence type="ECO:0000313" key="7">
    <source>
        <dbReference type="Proteomes" id="UP000011723"/>
    </source>
</evidence>
<dbReference type="Pfam" id="PF00440">
    <property type="entry name" value="TetR_N"/>
    <property type="match status" value="1"/>
</dbReference>
<feature type="domain" description="HTH tetR-type" evidence="5">
    <location>
        <begin position="21"/>
        <end position="81"/>
    </location>
</feature>
<dbReference type="KEGG" id="chn:A605_05010"/>
<evidence type="ECO:0000256" key="2">
    <source>
        <dbReference type="ARBA" id="ARBA00023125"/>
    </source>
</evidence>
<keyword evidence="1" id="KW-0805">Transcription regulation</keyword>
<dbReference type="GO" id="GO:0000976">
    <property type="term" value="F:transcription cis-regulatory region binding"/>
    <property type="evidence" value="ECO:0007669"/>
    <property type="project" value="TreeGrafter"/>
</dbReference>
<protein>
    <submittedName>
        <fullName evidence="6">HTH-type transcriptional regulator</fullName>
    </submittedName>
</protein>
<accession>M1NKV2</accession>
<dbReference type="Proteomes" id="UP000011723">
    <property type="component" value="Chromosome"/>
</dbReference>
<dbReference type="InterPro" id="IPR009057">
    <property type="entry name" value="Homeodomain-like_sf"/>
</dbReference>
<dbReference type="Gene3D" id="1.10.357.10">
    <property type="entry name" value="Tetracycline Repressor, domain 2"/>
    <property type="match status" value="1"/>
</dbReference>
<feature type="DNA-binding region" description="H-T-H motif" evidence="4">
    <location>
        <begin position="44"/>
        <end position="63"/>
    </location>
</feature>
<keyword evidence="3" id="KW-0804">Transcription</keyword>
<dbReference type="PRINTS" id="PR00455">
    <property type="entry name" value="HTHTETR"/>
</dbReference>
<organism evidence="6 7">
    <name type="scientific">Corynebacterium halotolerans YIM 70093 = DSM 44683</name>
    <dbReference type="NCBI Taxonomy" id="1121362"/>
    <lineage>
        <taxon>Bacteria</taxon>
        <taxon>Bacillati</taxon>
        <taxon>Actinomycetota</taxon>
        <taxon>Actinomycetes</taxon>
        <taxon>Mycobacteriales</taxon>
        <taxon>Corynebacteriaceae</taxon>
        <taxon>Corynebacterium</taxon>
    </lineage>
</organism>
<dbReference type="GO" id="GO:0003700">
    <property type="term" value="F:DNA-binding transcription factor activity"/>
    <property type="evidence" value="ECO:0007669"/>
    <property type="project" value="TreeGrafter"/>
</dbReference>
<dbReference type="InterPro" id="IPR001647">
    <property type="entry name" value="HTH_TetR"/>
</dbReference>
<name>M1NKV2_9CORY</name>
<evidence type="ECO:0000259" key="5">
    <source>
        <dbReference type="PROSITE" id="PS50977"/>
    </source>
</evidence>
<evidence type="ECO:0000256" key="1">
    <source>
        <dbReference type="ARBA" id="ARBA00023015"/>
    </source>
</evidence>
<dbReference type="InterPro" id="IPR050109">
    <property type="entry name" value="HTH-type_TetR-like_transc_reg"/>
</dbReference>
<dbReference type="PROSITE" id="PS50977">
    <property type="entry name" value="HTH_TETR_2"/>
    <property type="match status" value="1"/>
</dbReference>
<evidence type="ECO:0000313" key="6">
    <source>
        <dbReference type="EMBL" id="AGF72008.1"/>
    </source>
</evidence>
<dbReference type="PATRIC" id="fig|1121362.3.peg.1006"/>
<dbReference type="PANTHER" id="PTHR30055:SF238">
    <property type="entry name" value="MYCOFACTOCIN BIOSYNTHESIS TRANSCRIPTIONAL REGULATOR MFTR-RELATED"/>
    <property type="match status" value="1"/>
</dbReference>
<sequence>MNDSTTEYPEHPGGWREIKRLRTHRDIEDAATALVDERGFDAVTVDDICARAGISRRTFFNYMDSKDEAVLGTPPLILGERGRETFLTTPSDNLVALAIDLLVTGDDSDDEDPERGGEEFADRLRERRRRIVNAEPALAALSLNRFREQARQLHGLIVAHLEALPGDRKLPDRPVELEARIINGLIRETVWVHLAHPELSPTSESDRGTLLREAAETITNLAKELTW</sequence>
<dbReference type="EMBL" id="CP003697">
    <property type="protein sequence ID" value="AGF72008.1"/>
    <property type="molecule type" value="Genomic_DNA"/>
</dbReference>
<keyword evidence="7" id="KW-1185">Reference proteome</keyword>
<dbReference type="SUPFAM" id="SSF46689">
    <property type="entry name" value="Homeodomain-like"/>
    <property type="match status" value="1"/>
</dbReference>
<proteinExistence type="predicted"/>
<dbReference type="HOGENOM" id="CLU_069356_2_3_11"/>
<dbReference type="eggNOG" id="COG1309">
    <property type="taxonomic scope" value="Bacteria"/>
</dbReference>
<dbReference type="STRING" id="1121362.A605_05010"/>